<evidence type="ECO:0000256" key="4">
    <source>
        <dbReference type="PROSITE-ProRule" id="PRU01006"/>
    </source>
</evidence>
<feature type="region of interest" description="Disordered" evidence="5">
    <location>
        <begin position="447"/>
        <end position="523"/>
    </location>
</feature>
<dbReference type="InterPro" id="IPR019452">
    <property type="entry name" value="VPS39/TGF_beta_rcpt-assoc_1"/>
</dbReference>
<comment type="similarity">
    <text evidence="3">Belongs to the VAM6/VPS39 family.</text>
</comment>
<organism evidence="7 8">
    <name type="scientific">Xylona heveae (strain CBS 132557 / TC161)</name>
    <dbReference type="NCBI Taxonomy" id="1328760"/>
    <lineage>
        <taxon>Eukaryota</taxon>
        <taxon>Fungi</taxon>
        <taxon>Dikarya</taxon>
        <taxon>Ascomycota</taxon>
        <taxon>Pezizomycotina</taxon>
        <taxon>Xylonomycetes</taxon>
        <taxon>Xylonales</taxon>
        <taxon>Xylonaceae</taxon>
        <taxon>Xylona</taxon>
    </lineage>
</organism>
<proteinExistence type="inferred from homology"/>
<dbReference type="GO" id="GO:0006914">
    <property type="term" value="P:autophagy"/>
    <property type="evidence" value="ECO:0007669"/>
    <property type="project" value="TreeGrafter"/>
</dbReference>
<dbReference type="GO" id="GO:0006886">
    <property type="term" value="P:intracellular protein transport"/>
    <property type="evidence" value="ECO:0007669"/>
    <property type="project" value="UniProtKB-UniRule"/>
</dbReference>
<evidence type="ECO:0000256" key="1">
    <source>
        <dbReference type="ARBA" id="ARBA00004184"/>
    </source>
</evidence>
<dbReference type="InterPro" id="IPR019453">
    <property type="entry name" value="VPS39/TGFA1_Znf"/>
</dbReference>
<dbReference type="STRING" id="1328760.A0A165A2X7"/>
<dbReference type="InterPro" id="IPR032914">
    <property type="entry name" value="Vam6/VPS39/TRAP1"/>
</dbReference>
<evidence type="ECO:0000256" key="3">
    <source>
        <dbReference type="ARBA" id="ARBA00038201"/>
    </source>
</evidence>
<sequence>MLSAFTARPIVELKQRDKSRIESILAYGNRLLVGLHTGSLRIYRINELADEAAGQDSSGVAEEGEPQPKQRAVDLLREEEKFSRRPVQQLAIIKEANILVALTDNYVSTYDLQTYALQEQLTRTKGATTFAVTSDIVKDPSTDIPSIVSRLVVAVKRKIIMWSWHDSELSSDVIEMALAASPKTLTWATGTKMIAGMDPGYVLIDFETQETTDIMGKGNVGGAAGQPARFGSAGVTGISYMGMASWVPKPLATRLGGGDLLLAKDINTLFIDSDGKAKDKRQIPWPSAPETIAYSYPYLLALQAPSKGSLEVRNPDTLSLLQSISLPGAVHLHVPQPYVSLAHAGKGFLVASERCIWRMAALDYDSQIGDLVEQEKLDEAISLIGMLEDALLKDKEGRLREIKMQKARVLFNLRKYRSSLDLFTDVVAPPERVISLYPRAIAGELSIHDDGSEGGTASEQEEETTQESKTEEGEESKAAIDTNDHPSRTVAGKVINSLKKEDSDAASIRSTRRGFFGTTSDTASIRGKHTENVPIEKPLEGRDLQEAVNELFTFLAQSRVHLQKYLNPDGTLRQPREPTENGAGADAGAHSTPYDYLLVPSTPSEDDTHREHRLRETAKLVDTTLFRAYMLARPSLAGSLFRIANFCDPDVVNEKLLEKGRYTDLVDFFHGKKLYRKALELLRRFGQADEADEAAPTLHGPQRTVGYLQNLPPEMIDLILEFSEWPIRADSDLGMEIFLADTENAETLPRDRVVDFLQGLDTKLAVRYLEHIIHELNDLTPEFHQRLVQLYLERLKMPENGDEKDFPFKDDTEKASWVERTLNFLKSSDHYSTARALGLLPRNEPQFYEARAIVLSKMGQHKQALEIYVFKLEDHNKAEEYCNHVHLHGDQVTSGGRTRRVSVSESDDSQPPSIYHTLLSLYLSPPHPYKPDWAPALELLSKHGSRLPASSTLDLIPSTLPIKELESYFRGRIRAANSVVNEGRIVAGLRKTEVVGCQAALLLGDGLLSTTGGGGRNRRVLIGEERVCGVCHKRLGASVISVLPDNQVYHLGCANRMRGSSGTHNIGSLRKAQWGE</sequence>
<feature type="region of interest" description="Disordered" evidence="5">
    <location>
        <begin position="568"/>
        <end position="592"/>
    </location>
</feature>
<evidence type="ECO:0000256" key="2">
    <source>
        <dbReference type="ARBA" id="ARBA00023136"/>
    </source>
</evidence>
<evidence type="ECO:0000259" key="6">
    <source>
        <dbReference type="PROSITE" id="PS50219"/>
    </source>
</evidence>
<dbReference type="Pfam" id="PF10367">
    <property type="entry name" value="zf-Vps39_C"/>
    <property type="match status" value="1"/>
</dbReference>
<gene>
    <name evidence="7" type="ORF">L228DRAFT_270656</name>
</gene>
<dbReference type="OrthoDB" id="5325112at2759"/>
<dbReference type="PANTHER" id="PTHR12894">
    <property type="entry name" value="CNH DOMAIN CONTAINING"/>
    <property type="match status" value="1"/>
</dbReference>
<dbReference type="Proteomes" id="UP000076632">
    <property type="component" value="Unassembled WGS sequence"/>
</dbReference>
<dbReference type="EMBL" id="KV407464">
    <property type="protein sequence ID" value="KZF19880.1"/>
    <property type="molecule type" value="Genomic_DNA"/>
</dbReference>
<dbReference type="GO" id="GO:0000329">
    <property type="term" value="C:fungal-type vacuole membrane"/>
    <property type="evidence" value="ECO:0007669"/>
    <property type="project" value="TreeGrafter"/>
</dbReference>
<dbReference type="GO" id="GO:0012505">
    <property type="term" value="C:endomembrane system"/>
    <property type="evidence" value="ECO:0007669"/>
    <property type="project" value="UniProtKB-SubCell"/>
</dbReference>
<evidence type="ECO:0000313" key="8">
    <source>
        <dbReference type="Proteomes" id="UP000076632"/>
    </source>
</evidence>
<dbReference type="Pfam" id="PF00780">
    <property type="entry name" value="CNH"/>
    <property type="match status" value="1"/>
</dbReference>
<dbReference type="InterPro" id="IPR001180">
    <property type="entry name" value="CNH_dom"/>
</dbReference>
<dbReference type="InterPro" id="IPR000547">
    <property type="entry name" value="Clathrin_H-chain/VPS_repeat"/>
</dbReference>
<evidence type="ECO:0000313" key="7">
    <source>
        <dbReference type="EMBL" id="KZF19880.1"/>
    </source>
</evidence>
<dbReference type="AlphaFoldDB" id="A0A165A2X7"/>
<feature type="domain" description="CNH" evidence="6">
    <location>
        <begin position="18"/>
        <end position="339"/>
    </location>
</feature>
<accession>A0A165A2X7</accession>
<dbReference type="PROSITE" id="PS50219">
    <property type="entry name" value="CNH"/>
    <property type="match status" value="1"/>
</dbReference>
<comment type="subcellular location">
    <subcellularLocation>
        <location evidence="1">Endomembrane system</location>
        <topology evidence="1">Peripheral membrane protein</topology>
    </subcellularLocation>
</comment>
<dbReference type="Pfam" id="PF10366">
    <property type="entry name" value="Vps39_1"/>
    <property type="match status" value="1"/>
</dbReference>
<name>A0A165A2X7_XYLHT</name>
<dbReference type="OMA" id="EEYCNQV"/>
<dbReference type="InParanoid" id="A0A165A2X7"/>
<dbReference type="PROSITE" id="PS50236">
    <property type="entry name" value="CHCR"/>
    <property type="match status" value="1"/>
</dbReference>
<keyword evidence="8" id="KW-1185">Reference proteome</keyword>
<protein>
    <submittedName>
        <fullName evidence="7">AvaB protein</fullName>
    </submittedName>
</protein>
<keyword evidence="2" id="KW-0472">Membrane</keyword>
<dbReference type="GeneID" id="28900572"/>
<dbReference type="RefSeq" id="XP_018185435.1">
    <property type="nucleotide sequence ID" value="XM_018335435.1"/>
</dbReference>
<reference evidence="7 8" key="1">
    <citation type="journal article" date="2016" name="Fungal Biol.">
        <title>The genome of Xylona heveae provides a window into fungal endophytism.</title>
        <authorList>
            <person name="Gazis R."/>
            <person name="Kuo A."/>
            <person name="Riley R."/>
            <person name="LaButti K."/>
            <person name="Lipzen A."/>
            <person name="Lin J."/>
            <person name="Amirebrahimi M."/>
            <person name="Hesse C.N."/>
            <person name="Spatafora J.W."/>
            <person name="Henrissat B."/>
            <person name="Hainaut M."/>
            <person name="Grigoriev I.V."/>
            <person name="Hibbett D.S."/>
        </authorList>
    </citation>
    <scope>NUCLEOTIDE SEQUENCE [LARGE SCALE GENOMIC DNA]</scope>
    <source>
        <strain evidence="7 8">TC161</strain>
    </source>
</reference>
<feature type="repeat" description="CHCR" evidence="4">
    <location>
        <begin position="741"/>
        <end position="911"/>
    </location>
</feature>
<dbReference type="GO" id="GO:0034058">
    <property type="term" value="P:endosomal vesicle fusion"/>
    <property type="evidence" value="ECO:0007669"/>
    <property type="project" value="TreeGrafter"/>
</dbReference>
<feature type="compositionally biased region" description="Basic and acidic residues" evidence="5">
    <location>
        <begin position="466"/>
        <end position="487"/>
    </location>
</feature>
<evidence type="ECO:0000256" key="5">
    <source>
        <dbReference type="SAM" id="MobiDB-lite"/>
    </source>
</evidence>
<dbReference type="PANTHER" id="PTHR12894:SF49">
    <property type="entry name" value="VAM6_VPS39-LIKE PROTEIN"/>
    <property type="match status" value="1"/>
</dbReference>